<dbReference type="Pfam" id="PF03799">
    <property type="entry name" value="FtsQ_DivIB_C"/>
    <property type="match status" value="1"/>
</dbReference>
<sequence length="256" mass="29497">MSEVVATRTRLGFLSGLVFFLLVLGTLLWGLWQLVMWATAANQVPVNSLIIQGEHRFVSRDDMRESVLALPEVGNFFALEVDRVQQQLQALPWVYSASVRKQWPDTLRVYIVEQPVAAFWNEQDLVNRHGEVFHADRGELELVSLSGPDEEAPRVLEEYQRLRMLLGEQGYRISRVHLTPRFSWELTLSDGVRLILGRDDIEARLQRFVNVYPGIAGRERVAYLDLRYDTGLAVGWKQDEETENDQERGTKSDRRA</sequence>
<gene>
    <name evidence="9" type="primary">ftsQ</name>
    <name evidence="11" type="ORF">B6S08_13900</name>
</gene>
<keyword evidence="3 9" id="KW-0997">Cell inner membrane</keyword>
<keyword evidence="12" id="KW-1185">Reference proteome</keyword>
<name>A0A233RCM9_9GAMM</name>
<organism evidence="11 12">
    <name type="scientific">Oceanimonas doudoroffii</name>
    <dbReference type="NCBI Taxonomy" id="84158"/>
    <lineage>
        <taxon>Bacteria</taxon>
        <taxon>Pseudomonadati</taxon>
        <taxon>Pseudomonadota</taxon>
        <taxon>Gammaproteobacteria</taxon>
        <taxon>Aeromonadales</taxon>
        <taxon>Aeromonadaceae</taxon>
        <taxon>Oceanimonas</taxon>
    </lineage>
</organism>
<dbReference type="PROSITE" id="PS51779">
    <property type="entry name" value="POTRA"/>
    <property type="match status" value="1"/>
</dbReference>
<evidence type="ECO:0000256" key="2">
    <source>
        <dbReference type="ARBA" id="ARBA00022475"/>
    </source>
</evidence>
<evidence type="ECO:0000256" key="3">
    <source>
        <dbReference type="ARBA" id="ARBA00022519"/>
    </source>
</evidence>
<keyword evidence="6 9" id="KW-1133">Transmembrane helix</keyword>
<comment type="function">
    <text evidence="9">Essential cell division protein. May link together the upstream cell division proteins, which are predominantly cytoplasmic, with the downstream cell division proteins, which are predominantly periplasmic. May control correct divisome assembly.</text>
</comment>
<evidence type="ECO:0000259" key="10">
    <source>
        <dbReference type="PROSITE" id="PS51779"/>
    </source>
</evidence>
<keyword evidence="8 9" id="KW-0131">Cell cycle</keyword>
<comment type="subunit">
    <text evidence="9">Part of a complex composed of FtsB, FtsL and FtsQ.</text>
</comment>
<evidence type="ECO:0000256" key="1">
    <source>
        <dbReference type="ARBA" id="ARBA00004370"/>
    </source>
</evidence>
<comment type="caution">
    <text evidence="11">The sequence shown here is derived from an EMBL/GenBank/DDBJ whole genome shotgun (WGS) entry which is preliminary data.</text>
</comment>
<keyword evidence="5 9" id="KW-0812">Transmembrane</keyword>
<dbReference type="Gene3D" id="3.10.20.310">
    <property type="entry name" value="membrane protein fhac"/>
    <property type="match status" value="1"/>
</dbReference>
<proteinExistence type="inferred from homology"/>
<evidence type="ECO:0000256" key="7">
    <source>
        <dbReference type="ARBA" id="ARBA00023136"/>
    </source>
</evidence>
<accession>A0A233RCM9</accession>
<dbReference type="RefSeq" id="WP_094201406.1">
    <property type="nucleotide sequence ID" value="NZ_NBIM01000005.1"/>
</dbReference>
<evidence type="ECO:0000313" key="12">
    <source>
        <dbReference type="Proteomes" id="UP000242757"/>
    </source>
</evidence>
<dbReference type="InterPro" id="IPR034746">
    <property type="entry name" value="POTRA"/>
</dbReference>
<dbReference type="PANTHER" id="PTHR35851:SF1">
    <property type="entry name" value="CELL DIVISION PROTEIN FTSQ"/>
    <property type="match status" value="1"/>
</dbReference>
<dbReference type="Pfam" id="PF08478">
    <property type="entry name" value="POTRA_1"/>
    <property type="match status" value="1"/>
</dbReference>
<protein>
    <recommendedName>
        <fullName evidence="9">Cell division protein FtsQ</fullName>
    </recommendedName>
</protein>
<dbReference type="OrthoDB" id="9790370at2"/>
<evidence type="ECO:0000256" key="4">
    <source>
        <dbReference type="ARBA" id="ARBA00022618"/>
    </source>
</evidence>
<reference evidence="11 12" key="1">
    <citation type="submission" date="2017-08" db="EMBL/GenBank/DDBJ databases">
        <title>A Genome Sequence of Oceanimonas doudoroffii ATCC 27123T.</title>
        <authorList>
            <person name="Brennan M.A."/>
            <person name="Maclea K.S."/>
            <person name="Mcclelland W.D."/>
            <person name="Trachtenberg A.M."/>
        </authorList>
    </citation>
    <scope>NUCLEOTIDE SEQUENCE [LARGE SCALE GENOMIC DNA]</scope>
    <source>
        <strain evidence="11 12">ATCC 27123</strain>
    </source>
</reference>
<evidence type="ECO:0000256" key="9">
    <source>
        <dbReference type="HAMAP-Rule" id="MF_00911"/>
    </source>
</evidence>
<dbReference type="InterPro" id="IPR013685">
    <property type="entry name" value="POTRA_FtsQ_type"/>
</dbReference>
<dbReference type="GO" id="GO:0005886">
    <property type="term" value="C:plasma membrane"/>
    <property type="evidence" value="ECO:0007669"/>
    <property type="project" value="UniProtKB-SubCell"/>
</dbReference>
<dbReference type="Gene3D" id="3.40.50.11690">
    <property type="entry name" value="Cell division protein FtsQ/DivIB"/>
    <property type="match status" value="1"/>
</dbReference>
<dbReference type="InterPro" id="IPR045335">
    <property type="entry name" value="FtsQ_C_sf"/>
</dbReference>
<keyword evidence="7 9" id="KW-0472">Membrane</keyword>
<dbReference type="GO" id="GO:0090529">
    <property type="term" value="P:cell septum assembly"/>
    <property type="evidence" value="ECO:0007669"/>
    <property type="project" value="InterPro"/>
</dbReference>
<dbReference type="GO" id="GO:0032153">
    <property type="term" value="C:cell division site"/>
    <property type="evidence" value="ECO:0007669"/>
    <property type="project" value="UniProtKB-UniRule"/>
</dbReference>
<dbReference type="GO" id="GO:0043093">
    <property type="term" value="P:FtsZ-dependent cytokinesis"/>
    <property type="evidence" value="ECO:0007669"/>
    <property type="project" value="UniProtKB-UniRule"/>
</dbReference>
<dbReference type="InterPro" id="IPR026579">
    <property type="entry name" value="FtsQ"/>
</dbReference>
<dbReference type="EMBL" id="NBIM01000005">
    <property type="protein sequence ID" value="OXY81154.1"/>
    <property type="molecule type" value="Genomic_DNA"/>
</dbReference>
<comment type="subcellular location">
    <subcellularLocation>
        <location evidence="9">Cell inner membrane</location>
        <topology evidence="9">Single-pass type II membrane protein</topology>
    </subcellularLocation>
    <subcellularLocation>
        <location evidence="1">Membrane</location>
    </subcellularLocation>
    <text evidence="9">Localizes to the division septum.</text>
</comment>
<evidence type="ECO:0000256" key="5">
    <source>
        <dbReference type="ARBA" id="ARBA00022692"/>
    </source>
</evidence>
<dbReference type="InterPro" id="IPR005548">
    <property type="entry name" value="Cell_div_FtsQ/DivIB_C"/>
</dbReference>
<dbReference type="Proteomes" id="UP000242757">
    <property type="component" value="Unassembled WGS sequence"/>
</dbReference>
<dbReference type="HAMAP" id="MF_00911">
    <property type="entry name" value="FtsQ_subfam"/>
    <property type="match status" value="1"/>
</dbReference>
<evidence type="ECO:0000256" key="8">
    <source>
        <dbReference type="ARBA" id="ARBA00023306"/>
    </source>
</evidence>
<dbReference type="PANTHER" id="PTHR35851">
    <property type="entry name" value="CELL DIVISION PROTEIN FTSQ"/>
    <property type="match status" value="1"/>
</dbReference>
<feature type="transmembrane region" description="Helical" evidence="9">
    <location>
        <begin position="12"/>
        <end position="32"/>
    </location>
</feature>
<feature type="domain" description="POTRA" evidence="10">
    <location>
        <begin position="44"/>
        <end position="114"/>
    </location>
</feature>
<dbReference type="AlphaFoldDB" id="A0A233RCM9"/>
<comment type="similarity">
    <text evidence="9">Belongs to the FtsQ/DivIB family. FtsQ subfamily.</text>
</comment>
<evidence type="ECO:0000313" key="11">
    <source>
        <dbReference type="EMBL" id="OXY81154.1"/>
    </source>
</evidence>
<keyword evidence="4 9" id="KW-0132">Cell division</keyword>
<evidence type="ECO:0000256" key="6">
    <source>
        <dbReference type="ARBA" id="ARBA00022989"/>
    </source>
</evidence>
<keyword evidence="2 9" id="KW-1003">Cell membrane</keyword>